<evidence type="ECO:0000256" key="5">
    <source>
        <dbReference type="ARBA" id="ARBA00023222"/>
    </source>
</evidence>
<dbReference type="InterPro" id="IPR001086">
    <property type="entry name" value="Preph_deHydtase"/>
</dbReference>
<evidence type="ECO:0000313" key="8">
    <source>
        <dbReference type="EMBL" id="CAA7391861.1"/>
    </source>
</evidence>
<dbReference type="GO" id="GO:0004664">
    <property type="term" value="F:prephenate dehydratase activity"/>
    <property type="evidence" value="ECO:0007669"/>
    <property type="project" value="UniProtKB-EC"/>
</dbReference>
<dbReference type="PANTHER" id="PTHR21022:SF17">
    <property type="entry name" value="OS10G0523700 PROTEIN"/>
    <property type="match status" value="1"/>
</dbReference>
<dbReference type="EC" id="4.2.1.51" evidence="2"/>
<reference evidence="8" key="1">
    <citation type="submission" date="2020-02" db="EMBL/GenBank/DDBJ databases">
        <authorList>
            <person name="Scholz U."/>
            <person name="Mascher M."/>
            <person name="Fiebig A."/>
        </authorList>
    </citation>
    <scope>NUCLEOTIDE SEQUENCE</scope>
</reference>
<dbReference type="FunFam" id="3.40.190.10:FF:000031">
    <property type="entry name" value="Arogenate dehydratase"/>
    <property type="match status" value="1"/>
</dbReference>
<dbReference type="GO" id="GO:0047769">
    <property type="term" value="F:arogenate dehydratase activity"/>
    <property type="evidence" value="ECO:0007669"/>
    <property type="project" value="TreeGrafter"/>
</dbReference>
<dbReference type="AlphaFoldDB" id="A0A7I8K676"/>
<dbReference type="Gene3D" id="3.40.190.10">
    <property type="entry name" value="Periplasmic binding protein-like II"/>
    <property type="match status" value="2"/>
</dbReference>
<keyword evidence="4" id="KW-0057">Aromatic amino acid biosynthesis</keyword>
<evidence type="ECO:0000256" key="4">
    <source>
        <dbReference type="ARBA" id="ARBA00023141"/>
    </source>
</evidence>
<keyword evidence="5" id="KW-0584">Phenylalanine biosynthesis</keyword>
<keyword evidence="6" id="KW-0456">Lyase</keyword>
<dbReference type="OrthoDB" id="2414662at2759"/>
<keyword evidence="9" id="KW-1185">Reference proteome</keyword>
<name>A0A7I8K676_SPIIN</name>
<dbReference type="InterPro" id="IPR045865">
    <property type="entry name" value="ACT-like_dom_sf"/>
</dbReference>
<proteinExistence type="predicted"/>
<feature type="domain" description="Prephenate dehydratase" evidence="7">
    <location>
        <begin position="41"/>
        <end position="216"/>
    </location>
</feature>
<dbReference type="InterPro" id="IPR018528">
    <property type="entry name" value="Preph_deHydtase_CS"/>
</dbReference>
<dbReference type="CDD" id="cd04905">
    <property type="entry name" value="ACT_CM-PDT"/>
    <property type="match status" value="1"/>
</dbReference>
<accession>A0A7I8K676</accession>
<keyword evidence="3" id="KW-0028">Amino-acid biosynthesis</keyword>
<dbReference type="PANTHER" id="PTHR21022">
    <property type="entry name" value="PREPHENATE DEHYDRATASE P PROTEIN"/>
    <property type="match status" value="1"/>
</dbReference>
<organism evidence="8 9">
    <name type="scientific">Spirodela intermedia</name>
    <name type="common">Intermediate duckweed</name>
    <dbReference type="NCBI Taxonomy" id="51605"/>
    <lineage>
        <taxon>Eukaryota</taxon>
        <taxon>Viridiplantae</taxon>
        <taxon>Streptophyta</taxon>
        <taxon>Embryophyta</taxon>
        <taxon>Tracheophyta</taxon>
        <taxon>Spermatophyta</taxon>
        <taxon>Magnoliopsida</taxon>
        <taxon>Liliopsida</taxon>
        <taxon>Araceae</taxon>
        <taxon>Lemnoideae</taxon>
        <taxon>Spirodela</taxon>
    </lineage>
</organism>
<dbReference type="Gene3D" id="3.30.70.260">
    <property type="match status" value="1"/>
</dbReference>
<dbReference type="EMBL" id="LR746265">
    <property type="protein sequence ID" value="CAA7391861.1"/>
    <property type="molecule type" value="Genomic_DNA"/>
</dbReference>
<dbReference type="Pfam" id="PF00800">
    <property type="entry name" value="PDT"/>
    <property type="match status" value="1"/>
</dbReference>
<dbReference type="Proteomes" id="UP000663760">
    <property type="component" value="Chromosome 2"/>
</dbReference>
<evidence type="ECO:0000256" key="6">
    <source>
        <dbReference type="ARBA" id="ARBA00023239"/>
    </source>
</evidence>
<evidence type="ECO:0000313" key="9">
    <source>
        <dbReference type="Proteomes" id="UP000663760"/>
    </source>
</evidence>
<protein>
    <recommendedName>
        <fullName evidence="2">prephenate dehydratase</fullName>
        <ecNumber evidence="2">4.2.1.51</ecNumber>
    </recommendedName>
</protein>
<dbReference type="GO" id="GO:0009507">
    <property type="term" value="C:chloroplast"/>
    <property type="evidence" value="ECO:0007669"/>
    <property type="project" value="TreeGrafter"/>
</dbReference>
<dbReference type="PIRSF" id="PIRSF001500">
    <property type="entry name" value="Chor_mut_pdt_Ppr"/>
    <property type="match status" value="1"/>
</dbReference>
<gene>
    <name evidence="8" type="ORF">SI8410_02003075</name>
</gene>
<comment type="pathway">
    <text evidence="1">Amino-acid biosynthesis; L-phenylalanine biosynthesis; phenylpyruvate from prephenate: step 1/1.</text>
</comment>
<dbReference type="SUPFAM" id="SSF55021">
    <property type="entry name" value="ACT-like"/>
    <property type="match status" value="1"/>
</dbReference>
<evidence type="ECO:0000259" key="7">
    <source>
        <dbReference type="PROSITE" id="PS51171"/>
    </source>
</evidence>
<dbReference type="PROSITE" id="PS00857">
    <property type="entry name" value="PREPHENATE_DEHYDR_1"/>
    <property type="match status" value="1"/>
</dbReference>
<evidence type="ECO:0000256" key="2">
    <source>
        <dbReference type="ARBA" id="ARBA00013147"/>
    </source>
</evidence>
<dbReference type="SUPFAM" id="SSF53850">
    <property type="entry name" value="Periplasmic binding protein-like II"/>
    <property type="match status" value="1"/>
</dbReference>
<dbReference type="CDD" id="cd13631">
    <property type="entry name" value="PBP2_Ct-PDT_like"/>
    <property type="match status" value="1"/>
</dbReference>
<dbReference type="GO" id="GO:0009094">
    <property type="term" value="P:L-phenylalanine biosynthetic process"/>
    <property type="evidence" value="ECO:0007669"/>
    <property type="project" value="UniProtKB-UniPathway"/>
</dbReference>
<dbReference type="PROSITE" id="PS51171">
    <property type="entry name" value="PREPHENATE_DEHYDR_3"/>
    <property type="match status" value="1"/>
</dbReference>
<dbReference type="UniPathway" id="UPA00121">
    <property type="reaction ID" value="UER00345"/>
</dbReference>
<dbReference type="InterPro" id="IPR008242">
    <property type="entry name" value="Chor_mutase/pphenate_deHydtase"/>
</dbReference>
<evidence type="ECO:0000256" key="1">
    <source>
        <dbReference type="ARBA" id="ARBA00004741"/>
    </source>
</evidence>
<evidence type="ECO:0000256" key="3">
    <source>
        <dbReference type="ARBA" id="ARBA00022605"/>
    </source>
</evidence>
<sequence length="333" mass="35890">MACSSHLSVTRSFFAVRGEKNSPASPPTVCWPRGDAPGTVRVAYQGISGAYSEFAAGMACPGCATVACRTLGDAVRAVKRDEADRLVLPVESTTEACAVRNYDLLLQNDLHIVREIRLFVDYCLLAMPGVRKRELRKVISHPRALAHCGQALNQLGLHQEAVDDTAGAGRMLLSGGMLDTAAIASPRAAALYGLEVLVQGLQDEAWNVTRFLVLSRYPETPKRTEGVKTSIAIAYRGGALAALMKVLSAFSRRGINLTKLEVNNPSLDGGEPVLMLDLSRRGALMAFPHVLYVDLEGSLDDPEVEEAMAEISSFSVLVRTLGCYPADPNIYDL</sequence>